<dbReference type="Proteomes" id="UP001058974">
    <property type="component" value="Chromosome 7"/>
</dbReference>
<dbReference type="InterPro" id="IPR038718">
    <property type="entry name" value="SNF2-like_sf"/>
</dbReference>
<protein>
    <submittedName>
        <fullName evidence="5">Uncharacterized protein</fullName>
    </submittedName>
</protein>
<feature type="compositionally biased region" description="Basic and acidic residues" evidence="4">
    <location>
        <begin position="34"/>
        <end position="49"/>
    </location>
</feature>
<evidence type="ECO:0000313" key="6">
    <source>
        <dbReference type="EMBL" id="KAI5383127.1"/>
    </source>
</evidence>
<dbReference type="Gene3D" id="3.40.50.10810">
    <property type="entry name" value="Tandem AAA-ATPase domain"/>
    <property type="match status" value="1"/>
</dbReference>
<dbReference type="Gene3D" id="2.130.10.10">
    <property type="entry name" value="YVTN repeat-like/Quinoprotein amine dehydrogenase"/>
    <property type="match status" value="2"/>
</dbReference>
<keyword evidence="2" id="KW-0677">Repeat</keyword>
<dbReference type="Gene3D" id="1.25.40.10">
    <property type="entry name" value="Tetratricopeptide repeat domain"/>
    <property type="match status" value="1"/>
</dbReference>
<dbReference type="InterPro" id="IPR019775">
    <property type="entry name" value="WD40_repeat_CS"/>
</dbReference>
<evidence type="ECO:0000256" key="3">
    <source>
        <dbReference type="PROSITE-ProRule" id="PRU00221"/>
    </source>
</evidence>
<organism evidence="5 7">
    <name type="scientific">Pisum sativum</name>
    <name type="common">Garden pea</name>
    <name type="synonym">Lathyrus oleraceus</name>
    <dbReference type="NCBI Taxonomy" id="3888"/>
    <lineage>
        <taxon>Eukaryota</taxon>
        <taxon>Viridiplantae</taxon>
        <taxon>Streptophyta</taxon>
        <taxon>Embryophyta</taxon>
        <taxon>Tracheophyta</taxon>
        <taxon>Spermatophyta</taxon>
        <taxon>Magnoliopsida</taxon>
        <taxon>eudicotyledons</taxon>
        <taxon>Gunneridae</taxon>
        <taxon>Pentapetalae</taxon>
        <taxon>rosids</taxon>
        <taxon>fabids</taxon>
        <taxon>Fabales</taxon>
        <taxon>Fabaceae</taxon>
        <taxon>Papilionoideae</taxon>
        <taxon>50 kb inversion clade</taxon>
        <taxon>NPAAA clade</taxon>
        <taxon>Hologalegina</taxon>
        <taxon>IRL clade</taxon>
        <taxon>Fabeae</taxon>
        <taxon>Lathyrus</taxon>
    </lineage>
</organism>
<dbReference type="AlphaFoldDB" id="A0A9D4ZUJ6"/>
<dbReference type="InterPro" id="IPR044630">
    <property type="entry name" value="SPA1/2/3/4"/>
</dbReference>
<dbReference type="InterPro" id="IPR046848">
    <property type="entry name" value="E_motif"/>
</dbReference>
<keyword evidence="7" id="KW-1185">Reference proteome</keyword>
<feature type="compositionally biased region" description="Basic and acidic residues" evidence="4">
    <location>
        <begin position="1"/>
        <end position="16"/>
    </location>
</feature>
<dbReference type="SMART" id="SM00320">
    <property type="entry name" value="WD40"/>
    <property type="match status" value="6"/>
</dbReference>
<evidence type="ECO:0000313" key="7">
    <source>
        <dbReference type="Proteomes" id="UP001058974"/>
    </source>
</evidence>
<accession>A0A9D4ZUJ6</accession>
<dbReference type="Gramene" id="Psat07G0050800-T1">
    <property type="protein sequence ID" value="KAI5383123.1"/>
    <property type="gene ID" value="KIW84_070508"/>
</dbReference>
<feature type="region of interest" description="Disordered" evidence="4">
    <location>
        <begin position="1"/>
        <end position="54"/>
    </location>
</feature>
<name>A0A9D4ZUJ6_PEA</name>
<evidence type="ECO:0000256" key="4">
    <source>
        <dbReference type="SAM" id="MobiDB-lite"/>
    </source>
</evidence>
<dbReference type="Gramene" id="Psat07G0051200-T1">
    <property type="protein sequence ID" value="KAI5383127.1"/>
    <property type="gene ID" value="KIW84_070512"/>
</dbReference>
<dbReference type="InterPro" id="IPR001680">
    <property type="entry name" value="WD40_rpt"/>
</dbReference>
<dbReference type="InterPro" id="IPR015943">
    <property type="entry name" value="WD40/YVTN_repeat-like_dom_sf"/>
</dbReference>
<dbReference type="Pfam" id="PF20431">
    <property type="entry name" value="E_motif"/>
    <property type="match status" value="1"/>
</dbReference>
<dbReference type="EMBL" id="JAMSHJ010000007">
    <property type="protein sequence ID" value="KAI5383127.1"/>
    <property type="molecule type" value="Genomic_DNA"/>
</dbReference>
<sequence>MITATHRDTDEQKRQQSDLVRGTNDDVLLSRGVHNPEDFNEREHGKNDDISVENHANEDKVLRTECEHVVLAMPAKSGLCSSATDFAAERMIRNMPFLCNDIVWSTLLRACRDHRDVDRGRWAAEQMLRLDPNSAGTHITMANIYAASGRLEEVAHLRKLMKSKEVVDNAIAASPYETNSDDDEVAVTVHATNNYFVTASLDSTWCFYELSSGTCLTQVSDSSQGYTSAAFHPDGLILGTGNASFYFATTIGYAFLQIILYDFNASKTSVVPQVHLTLIQKGKIINSTVGLLGCPSFPFYHPYVLFRMQRFLVFERKTSHVELVKKNNISTIEGLRELTRLRVLDLSFNRILKNADFNNPANVICSLSFDRDEDYFASAGISKKIKIFDFNTLCNDCVDIHYPTVEMSNRSKLRCVCWNNYIKNYLASTDYDGVVKLWDASTGQEFSQYSEHEKRAWSVDFSPVCPKKFASGIDDCTVKLWSISERNCLGTIRNVANVCCVQFSAHSSHLLAFGSANYSTYCYDLRKLRAADDDVSTALHVVSSSSSLSGAASLTLTVGRLQHKGTREPARTAYCKELNSLSKAGLPPPFNVLLVCYSLFERHNPQQKDDRKILKRWKWSCVLMDEAHALKDKNRFRWKNLMSVARNAN</sequence>
<comment type="caution">
    <text evidence="5">The sequence shown here is derived from an EMBL/GenBank/DDBJ whole genome shotgun (WGS) entry which is preliminary data.</text>
</comment>
<dbReference type="EMBL" id="JAMSHJ010000007">
    <property type="protein sequence ID" value="KAI5383123.1"/>
    <property type="molecule type" value="Genomic_DNA"/>
</dbReference>
<evidence type="ECO:0000256" key="1">
    <source>
        <dbReference type="ARBA" id="ARBA00022574"/>
    </source>
</evidence>
<dbReference type="InterPro" id="IPR036322">
    <property type="entry name" value="WD40_repeat_dom_sf"/>
</dbReference>
<feature type="repeat" description="WD" evidence="3">
    <location>
        <begin position="406"/>
        <end position="448"/>
    </location>
</feature>
<evidence type="ECO:0000256" key="2">
    <source>
        <dbReference type="ARBA" id="ARBA00022737"/>
    </source>
</evidence>
<dbReference type="PROSITE" id="PS00678">
    <property type="entry name" value="WD_REPEATS_1"/>
    <property type="match status" value="1"/>
</dbReference>
<dbReference type="InterPro" id="IPR011990">
    <property type="entry name" value="TPR-like_helical_dom_sf"/>
</dbReference>
<dbReference type="GO" id="GO:0009640">
    <property type="term" value="P:photomorphogenesis"/>
    <property type="evidence" value="ECO:0007669"/>
    <property type="project" value="InterPro"/>
</dbReference>
<dbReference type="PANTHER" id="PTHR44218">
    <property type="entry name" value="PROTEIN SPA1-RELATED 2"/>
    <property type="match status" value="1"/>
</dbReference>
<feature type="repeat" description="WD" evidence="3">
    <location>
        <begin position="449"/>
        <end position="491"/>
    </location>
</feature>
<keyword evidence="1 3" id="KW-0853">WD repeat</keyword>
<dbReference type="PROSITE" id="PS50082">
    <property type="entry name" value="WD_REPEATS_2"/>
    <property type="match status" value="2"/>
</dbReference>
<gene>
    <name evidence="5" type="ORF">KIW84_070508</name>
    <name evidence="6" type="ORF">KIW84_070512</name>
</gene>
<reference evidence="5 7" key="1">
    <citation type="journal article" date="2022" name="Nat. Genet.">
        <title>Improved pea reference genome and pan-genome highlight genomic features and evolutionary characteristics.</title>
        <authorList>
            <person name="Yang T."/>
            <person name="Liu R."/>
            <person name="Luo Y."/>
            <person name="Hu S."/>
            <person name="Wang D."/>
            <person name="Wang C."/>
            <person name="Pandey M.K."/>
            <person name="Ge S."/>
            <person name="Xu Q."/>
            <person name="Li N."/>
            <person name="Li G."/>
            <person name="Huang Y."/>
            <person name="Saxena R.K."/>
            <person name="Ji Y."/>
            <person name="Li M."/>
            <person name="Yan X."/>
            <person name="He Y."/>
            <person name="Liu Y."/>
            <person name="Wang X."/>
            <person name="Xiang C."/>
            <person name="Varshney R.K."/>
            <person name="Ding H."/>
            <person name="Gao S."/>
            <person name="Zong X."/>
        </authorList>
    </citation>
    <scope>NUCLEOTIDE SEQUENCE [LARGE SCALE GENOMIC DNA]</scope>
    <source>
        <strain evidence="5 7">cv. Zhongwan 6</strain>
    </source>
</reference>
<proteinExistence type="predicted"/>
<dbReference type="SUPFAM" id="SSF50978">
    <property type="entry name" value="WD40 repeat-like"/>
    <property type="match status" value="1"/>
</dbReference>
<dbReference type="Pfam" id="PF00400">
    <property type="entry name" value="WD40"/>
    <property type="match status" value="3"/>
</dbReference>
<dbReference type="PANTHER" id="PTHR44218:SF15">
    <property type="entry name" value="PROTEIN SPA1-RELATED 2"/>
    <property type="match status" value="1"/>
</dbReference>
<evidence type="ECO:0000313" key="5">
    <source>
        <dbReference type="EMBL" id="KAI5383123.1"/>
    </source>
</evidence>